<reference evidence="10" key="1">
    <citation type="submission" date="2018-06" db="EMBL/GenBank/DDBJ databases">
        <title>Complete genome of Pseudomonas insecticola strain QZS01.</title>
        <authorList>
            <person name="Wang J."/>
            <person name="Su Q."/>
        </authorList>
    </citation>
    <scope>NUCLEOTIDE SEQUENCE [LARGE SCALE GENOMIC DNA]</scope>
    <source>
        <strain evidence="10">QZS01</strain>
    </source>
</reference>
<accession>A0A3Q9JHW2</accession>
<name>A0A3Q9JHW2_9GAMM</name>
<feature type="domain" description="Glycine transporter" evidence="8">
    <location>
        <begin position="5"/>
        <end position="79"/>
    </location>
</feature>
<evidence type="ECO:0000256" key="1">
    <source>
        <dbReference type="ARBA" id="ARBA00004651"/>
    </source>
</evidence>
<feature type="transmembrane region" description="Helical" evidence="7">
    <location>
        <begin position="89"/>
        <end position="109"/>
    </location>
</feature>
<dbReference type="Proteomes" id="UP000273143">
    <property type="component" value="Chromosome"/>
</dbReference>
<feature type="domain" description="Glycine transporter" evidence="8">
    <location>
        <begin position="91"/>
        <end position="163"/>
    </location>
</feature>
<evidence type="ECO:0000256" key="4">
    <source>
        <dbReference type="ARBA" id="ARBA00022692"/>
    </source>
</evidence>
<organism evidence="9 10">
    <name type="scientific">Entomomonas moraniae</name>
    <dbReference type="NCBI Taxonomy" id="2213226"/>
    <lineage>
        <taxon>Bacteria</taxon>
        <taxon>Pseudomonadati</taxon>
        <taxon>Pseudomonadota</taxon>
        <taxon>Gammaproteobacteria</taxon>
        <taxon>Pseudomonadales</taxon>
        <taxon>Pseudomonadaceae</taxon>
        <taxon>Entomomonas</taxon>
    </lineage>
</organism>
<dbReference type="KEGG" id="emo:DM558_04120"/>
<dbReference type="RefSeq" id="WP_127162169.1">
    <property type="nucleotide sequence ID" value="NZ_CP029822.1"/>
</dbReference>
<dbReference type="EMBL" id="CP029822">
    <property type="protein sequence ID" value="AZS50012.1"/>
    <property type="molecule type" value="Genomic_DNA"/>
</dbReference>
<protein>
    <submittedName>
        <fullName evidence="9">Trimeric intracellular cation channel family protein</fullName>
    </submittedName>
</protein>
<feature type="transmembrane region" description="Helical" evidence="7">
    <location>
        <begin position="172"/>
        <end position="189"/>
    </location>
</feature>
<keyword evidence="10" id="KW-1185">Reference proteome</keyword>
<keyword evidence="5 7" id="KW-1133">Transmembrane helix</keyword>
<comment type="subcellular location">
    <subcellularLocation>
        <location evidence="1">Cell membrane</location>
        <topology evidence="1">Multi-pass membrane protein</topology>
    </subcellularLocation>
</comment>
<feature type="transmembrane region" description="Helical" evidence="7">
    <location>
        <begin position="64"/>
        <end position="82"/>
    </location>
</feature>
<evidence type="ECO:0000313" key="9">
    <source>
        <dbReference type="EMBL" id="AZS50012.1"/>
    </source>
</evidence>
<dbReference type="PANTHER" id="PTHR30506:SF3">
    <property type="entry name" value="UPF0126 INNER MEMBRANE PROTEIN YADS-RELATED"/>
    <property type="match status" value="1"/>
</dbReference>
<feature type="transmembrane region" description="Helical" evidence="7">
    <location>
        <begin position="148"/>
        <end position="166"/>
    </location>
</feature>
<proteinExistence type="inferred from homology"/>
<evidence type="ECO:0000256" key="5">
    <source>
        <dbReference type="ARBA" id="ARBA00022989"/>
    </source>
</evidence>
<evidence type="ECO:0000259" key="8">
    <source>
        <dbReference type="Pfam" id="PF03458"/>
    </source>
</evidence>
<evidence type="ECO:0000256" key="6">
    <source>
        <dbReference type="ARBA" id="ARBA00023136"/>
    </source>
</evidence>
<keyword evidence="4 7" id="KW-0812">Transmembrane</keyword>
<dbReference type="PANTHER" id="PTHR30506">
    <property type="entry name" value="INNER MEMBRANE PROTEIN"/>
    <property type="match status" value="1"/>
</dbReference>
<evidence type="ECO:0000256" key="2">
    <source>
        <dbReference type="ARBA" id="ARBA00008193"/>
    </source>
</evidence>
<sequence>MLLHIIYLIAITAEAVTGSLSAGKQRMDLFGVTTIACVTALGGGTVRDVILGHYPLGWVKHPEYLYYTICAALVTTFIARWLHYLKTIFLILDSLGLVAFTLIGCTIAREINCPTIIVLVAGMLTGVSGGVLRDVLCNQVPLVFQKELYASVSLCTGIAYLALLHFQINDSTATLICLCSGFLLRLLAIKYSWQIPTFSYDDNAH</sequence>
<gene>
    <name evidence="9" type="ORF">DM558_04120</name>
</gene>
<dbReference type="InterPro" id="IPR005115">
    <property type="entry name" value="Gly_transporter"/>
</dbReference>
<keyword evidence="3" id="KW-1003">Cell membrane</keyword>
<dbReference type="Pfam" id="PF03458">
    <property type="entry name" value="Gly_transporter"/>
    <property type="match status" value="2"/>
</dbReference>
<evidence type="ECO:0000256" key="3">
    <source>
        <dbReference type="ARBA" id="ARBA00022475"/>
    </source>
</evidence>
<keyword evidence="6 7" id="KW-0472">Membrane</keyword>
<dbReference type="AlphaFoldDB" id="A0A3Q9JHW2"/>
<evidence type="ECO:0000313" key="10">
    <source>
        <dbReference type="Proteomes" id="UP000273143"/>
    </source>
</evidence>
<comment type="similarity">
    <text evidence="2">Belongs to the UPF0126 family.</text>
</comment>
<dbReference type="GO" id="GO:0005886">
    <property type="term" value="C:plasma membrane"/>
    <property type="evidence" value="ECO:0007669"/>
    <property type="project" value="UniProtKB-SubCell"/>
</dbReference>
<feature type="transmembrane region" description="Helical" evidence="7">
    <location>
        <begin position="115"/>
        <end position="136"/>
    </location>
</feature>
<evidence type="ECO:0000256" key="7">
    <source>
        <dbReference type="SAM" id="Phobius"/>
    </source>
</evidence>